<keyword evidence="2" id="KW-1185">Reference proteome</keyword>
<evidence type="ECO:0000313" key="1">
    <source>
        <dbReference type="EMBL" id="UVQ74383.1"/>
    </source>
</evidence>
<dbReference type="RefSeq" id="WP_258902778.1">
    <property type="nucleotide sequence ID" value="NZ_CP103141.1"/>
</dbReference>
<gene>
    <name evidence="1" type="ORF">NXY30_26115</name>
</gene>
<name>A0ABY5T928_9BACE</name>
<organism evidence="1 2">
    <name type="scientific">Bacteroides faecis</name>
    <dbReference type="NCBI Taxonomy" id="674529"/>
    <lineage>
        <taxon>Bacteria</taxon>
        <taxon>Pseudomonadati</taxon>
        <taxon>Bacteroidota</taxon>
        <taxon>Bacteroidia</taxon>
        <taxon>Bacteroidales</taxon>
        <taxon>Bacteroidaceae</taxon>
        <taxon>Bacteroides</taxon>
    </lineage>
</organism>
<protein>
    <submittedName>
        <fullName evidence="1">Uncharacterized protein</fullName>
    </submittedName>
</protein>
<dbReference type="Proteomes" id="UP001060104">
    <property type="component" value="Chromosome"/>
</dbReference>
<sequence>MKNKIQDYQIISNFLAQKGEKRDIARMAAKLKNSNNNLAICRVLPRLFKSVPYMKKIIWGNVLPKTIEELGVGGNCYFFKPESLDNEINWILHELKPYKEQLLYFVQMRDEVERSILVGDYLTAEKYLNSSLKQLGYSVWYYEMKLTISGYQDNLEKCISIVSDVNQSKKEDKIGFVTAILSSLFNRSQRKIAAYEYDSALYSRYKKNRTDFQNDRYNYYLFRLNYYQHFDIDDLSVTLIMEGLNSVVDRYILLLYVLRSYYIKEPKKIDTIIKFAKRLYKISSDKQLTPFLIMDSLESVPDSYFEFDFIEILDKYYTGRYREVVDLCKIYIQHNPSNFDIIKLYSRALLFLHNGYSPICSNTDAPINQMALYIFLSMTEKDNDSYLDRLYQLNKNLYGLRIAAGLDYFIKEEQNEKRSHILKLFSLIQFDPYFTNIYNDDFQKIEYLNYGESKIPKSEVVEYQRRRIQKVITEESNVVAYIRNVDNAKITYDNADYVGAFEQWKNILAGNKGYIPTAQTAVEYGFLSLSQLGPDYRQKAVHFYVEQYIDNKAFVAKIDTRKFMKEIKQSRYEGLSNDIDFLIFIFLNAENYPQKEFVLQNYCKYEGVTYPSELTTVFKRKQPEKVEIFFLTLLTDDILFHYYKLKSTIEVLDEKLKIVTFLRTMFPQNRNYSDICTELMHELIAYRGMKKMDDSKIYVNEDAVLKYELNIDDLYERFKKQAVLVKSNRVYLVVSDFTTTEDSSSSDIIKHAVSYSDNAIAEVAIQLFDIIRYAFLKSRFGLGTYISTRIRHGIFEGELRSGLERLNLILNTENNSYVVTDYWRKEYSLDLKYNEILAKHLSKFSMEVDTLISSFKESVIQIKLKEEDLGEFNYIISTDEICSRLLDIESKTQSVDEFSLQVMAYLWEITEKN</sequence>
<proteinExistence type="predicted"/>
<reference evidence="1" key="1">
    <citation type="submission" date="2022-08" db="EMBL/GenBank/DDBJ databases">
        <title>Genome Sequencing of Bacteroides fragilis Group Isolates with Nanopore Technology.</title>
        <authorList>
            <person name="Tisza M.J."/>
            <person name="Smith D."/>
            <person name="Dekker J.P."/>
        </authorList>
    </citation>
    <scope>NUCLEOTIDE SEQUENCE</scope>
    <source>
        <strain evidence="1">BFG-527</strain>
    </source>
</reference>
<evidence type="ECO:0000313" key="2">
    <source>
        <dbReference type="Proteomes" id="UP001060104"/>
    </source>
</evidence>
<dbReference type="EMBL" id="CP103141">
    <property type="protein sequence ID" value="UVQ74383.1"/>
    <property type="molecule type" value="Genomic_DNA"/>
</dbReference>
<accession>A0ABY5T928</accession>